<accession>A0A8J4YPZ9</accession>
<keyword evidence="2" id="KW-1185">Reference proteome</keyword>
<proteinExistence type="predicted"/>
<gene>
    <name evidence="1" type="ORF">GWK47_037296</name>
</gene>
<dbReference type="Proteomes" id="UP000770661">
    <property type="component" value="Unassembled WGS sequence"/>
</dbReference>
<name>A0A8J4YPZ9_CHIOP</name>
<reference evidence="1" key="1">
    <citation type="submission" date="2020-07" db="EMBL/GenBank/DDBJ databases">
        <title>The High-quality genome of the commercially important snow crab, Chionoecetes opilio.</title>
        <authorList>
            <person name="Jeong J.-H."/>
            <person name="Ryu S."/>
        </authorList>
    </citation>
    <scope>NUCLEOTIDE SEQUENCE</scope>
    <source>
        <strain evidence="1">MADBK_172401_WGS</strain>
        <tissue evidence="1">Digestive gland</tissue>
    </source>
</reference>
<comment type="caution">
    <text evidence="1">The sequence shown here is derived from an EMBL/GenBank/DDBJ whole genome shotgun (WGS) entry which is preliminary data.</text>
</comment>
<dbReference type="EMBL" id="JACEEZ010004832">
    <property type="protein sequence ID" value="KAG0726089.1"/>
    <property type="molecule type" value="Genomic_DNA"/>
</dbReference>
<organism evidence="1 2">
    <name type="scientific">Chionoecetes opilio</name>
    <name type="common">Atlantic snow crab</name>
    <name type="synonym">Cancer opilio</name>
    <dbReference type="NCBI Taxonomy" id="41210"/>
    <lineage>
        <taxon>Eukaryota</taxon>
        <taxon>Metazoa</taxon>
        <taxon>Ecdysozoa</taxon>
        <taxon>Arthropoda</taxon>
        <taxon>Crustacea</taxon>
        <taxon>Multicrustacea</taxon>
        <taxon>Malacostraca</taxon>
        <taxon>Eumalacostraca</taxon>
        <taxon>Eucarida</taxon>
        <taxon>Decapoda</taxon>
        <taxon>Pleocyemata</taxon>
        <taxon>Brachyura</taxon>
        <taxon>Eubrachyura</taxon>
        <taxon>Majoidea</taxon>
        <taxon>Majidae</taxon>
        <taxon>Chionoecetes</taxon>
    </lineage>
</organism>
<dbReference type="OrthoDB" id="8361115at2759"/>
<dbReference type="AlphaFoldDB" id="A0A8J4YPZ9"/>
<evidence type="ECO:0000313" key="1">
    <source>
        <dbReference type="EMBL" id="KAG0726089.1"/>
    </source>
</evidence>
<sequence length="136" mass="15310">MKPRVCFILTRIIRSSTGVTSATDGCCLLEMPIATPRTRNSRRNFSNPPPVIGDNIDKATKSEAMENKAMASIIALAEAHDDKFNLINVMEYRVTDECLPIYNVNGTMRKTQMSKLVDKLYMETLDSKEYIAIVDM</sequence>
<evidence type="ECO:0000313" key="2">
    <source>
        <dbReference type="Proteomes" id="UP000770661"/>
    </source>
</evidence>
<protein>
    <submittedName>
        <fullName evidence="1">Uncharacterized protein</fullName>
    </submittedName>
</protein>